<dbReference type="OrthoDB" id="10380316at2759"/>
<proteinExistence type="predicted"/>
<protein>
    <submittedName>
        <fullName evidence="2">Uncharacterized protein</fullName>
    </submittedName>
</protein>
<feature type="compositionally biased region" description="Basic and acidic residues" evidence="1">
    <location>
        <begin position="220"/>
        <end position="234"/>
    </location>
</feature>
<accession>D8LLE9</accession>
<feature type="compositionally biased region" description="Gly residues" evidence="1">
    <location>
        <begin position="200"/>
        <end position="219"/>
    </location>
</feature>
<feature type="compositionally biased region" description="Basic and acidic residues" evidence="1">
    <location>
        <begin position="247"/>
        <end position="263"/>
    </location>
</feature>
<dbReference type="EMBL" id="FN649745">
    <property type="protein sequence ID" value="CBN77147.1"/>
    <property type="molecule type" value="Genomic_DNA"/>
</dbReference>
<dbReference type="InParanoid" id="D8LLE9"/>
<name>D8LLE9_ECTSI</name>
<gene>
    <name evidence="2" type="ORF">Esi_0036_0132</name>
</gene>
<dbReference type="Proteomes" id="UP000002630">
    <property type="component" value="Linkage Group LG20"/>
</dbReference>
<evidence type="ECO:0000313" key="3">
    <source>
        <dbReference type="Proteomes" id="UP000002630"/>
    </source>
</evidence>
<reference evidence="2 3" key="1">
    <citation type="journal article" date="2010" name="Nature">
        <title>The Ectocarpus genome and the independent evolution of multicellularity in brown algae.</title>
        <authorList>
            <person name="Cock J.M."/>
            <person name="Sterck L."/>
            <person name="Rouze P."/>
            <person name="Scornet D."/>
            <person name="Allen A.E."/>
            <person name="Amoutzias G."/>
            <person name="Anthouard V."/>
            <person name="Artiguenave F."/>
            <person name="Aury J.M."/>
            <person name="Badger J.H."/>
            <person name="Beszteri B."/>
            <person name="Billiau K."/>
            <person name="Bonnet E."/>
            <person name="Bothwell J.H."/>
            <person name="Bowler C."/>
            <person name="Boyen C."/>
            <person name="Brownlee C."/>
            <person name="Carrano C.J."/>
            <person name="Charrier B."/>
            <person name="Cho G.Y."/>
            <person name="Coelho S.M."/>
            <person name="Collen J."/>
            <person name="Corre E."/>
            <person name="Da Silva C."/>
            <person name="Delage L."/>
            <person name="Delaroque N."/>
            <person name="Dittami S.M."/>
            <person name="Doulbeau S."/>
            <person name="Elias M."/>
            <person name="Farnham G."/>
            <person name="Gachon C.M."/>
            <person name="Gschloessl B."/>
            <person name="Heesch S."/>
            <person name="Jabbari K."/>
            <person name="Jubin C."/>
            <person name="Kawai H."/>
            <person name="Kimura K."/>
            <person name="Kloareg B."/>
            <person name="Kupper F.C."/>
            <person name="Lang D."/>
            <person name="Le Bail A."/>
            <person name="Leblanc C."/>
            <person name="Lerouge P."/>
            <person name="Lohr M."/>
            <person name="Lopez P.J."/>
            <person name="Martens C."/>
            <person name="Maumus F."/>
            <person name="Michel G."/>
            <person name="Miranda-Saavedra D."/>
            <person name="Morales J."/>
            <person name="Moreau H."/>
            <person name="Motomura T."/>
            <person name="Nagasato C."/>
            <person name="Napoli C.A."/>
            <person name="Nelson D.R."/>
            <person name="Nyvall-Collen P."/>
            <person name="Peters A.F."/>
            <person name="Pommier C."/>
            <person name="Potin P."/>
            <person name="Poulain J."/>
            <person name="Quesneville H."/>
            <person name="Read B."/>
            <person name="Rensing S.A."/>
            <person name="Ritter A."/>
            <person name="Rousvoal S."/>
            <person name="Samanta M."/>
            <person name="Samson G."/>
            <person name="Schroeder D.C."/>
            <person name="Segurens B."/>
            <person name="Strittmatter M."/>
            <person name="Tonon T."/>
            <person name="Tregear J.W."/>
            <person name="Valentin K."/>
            <person name="von Dassow P."/>
            <person name="Yamagishi T."/>
            <person name="Van de Peer Y."/>
            <person name="Wincker P."/>
        </authorList>
    </citation>
    <scope>NUCLEOTIDE SEQUENCE [LARGE SCALE GENOMIC DNA]</scope>
    <source>
        <strain evidence="3">Ec32 / CCAP1310/4</strain>
    </source>
</reference>
<organism evidence="2 3">
    <name type="scientific">Ectocarpus siliculosus</name>
    <name type="common">Brown alga</name>
    <name type="synonym">Conferva siliculosa</name>
    <dbReference type="NCBI Taxonomy" id="2880"/>
    <lineage>
        <taxon>Eukaryota</taxon>
        <taxon>Sar</taxon>
        <taxon>Stramenopiles</taxon>
        <taxon>Ochrophyta</taxon>
        <taxon>PX clade</taxon>
        <taxon>Phaeophyceae</taxon>
        <taxon>Ectocarpales</taxon>
        <taxon>Ectocarpaceae</taxon>
        <taxon>Ectocarpus</taxon>
    </lineage>
</organism>
<dbReference type="EMBL" id="FN648553">
    <property type="protein sequence ID" value="CBN77147.1"/>
    <property type="molecule type" value="Genomic_DNA"/>
</dbReference>
<keyword evidence="3" id="KW-1185">Reference proteome</keyword>
<evidence type="ECO:0000256" key="1">
    <source>
        <dbReference type="SAM" id="MobiDB-lite"/>
    </source>
</evidence>
<dbReference type="AlphaFoldDB" id="D8LLE9"/>
<feature type="region of interest" description="Disordered" evidence="1">
    <location>
        <begin position="89"/>
        <end position="142"/>
    </location>
</feature>
<sequence>MLASKPAFESKPAGYEIDLADGNGYWDLLGGNRGRGHGGDDGVLAGELAESAVASVVLLRWAMECVVANDGEGGAEDGDGVVPVTTAPRDGLTADDGDPAKAPVAEDRTPGMQGEAVSATAKGQVRLAKSTRKPRDSDRFSFSGSLETKLASHQGEGDCRGPRNVIGNKSFAATCPSLSESSCNRERLRDKKPLPRGLPLSGGGRGGGRGGGGGGGGGWKGEEQQPPEGDRGRPADGIVATSSSPGDEPKKDARRREGWRDARAPQVAGKSTASGDEPVEDMRTVPKRWLAPAAHEVALHTLVCLLRAAEVDLCGHNGTHRLQTELDVDTVGGGRAVVMEEGVLLLILKACAKFQDHGDVVKICCMLMRVGVMCALHGEGFERPVGGPIAPDMSLLIDNDVEGVVTRAAKAHVDNLSVAAEASALLHSLGMDSIRIDASGATCSALPPAPPTPPPAGKSALGPAAVVVTVDAVTKTTALDLGVVPNPTAGRASSIIGRAEG</sequence>
<evidence type="ECO:0000313" key="2">
    <source>
        <dbReference type="EMBL" id="CBN77147.1"/>
    </source>
</evidence>
<feature type="region of interest" description="Disordered" evidence="1">
    <location>
        <begin position="176"/>
        <end position="280"/>
    </location>
</feature>
<feature type="compositionally biased region" description="Basic and acidic residues" evidence="1">
    <location>
        <begin position="183"/>
        <end position="193"/>
    </location>
</feature>